<sequence length="99" mass="11353">MYMAYGWPQVIPLEAPNCVSTQQIVYLKVVNRLLLVVSPTHVELWSSSQHRVRLGKYKRDGDSIRKEGENLRAVWSPDTKLIAVLVSIELLDKMEAFRA</sequence>
<dbReference type="GO" id="GO:0005829">
    <property type="term" value="C:cytosol"/>
    <property type="evidence" value="ECO:0007669"/>
    <property type="project" value="TreeGrafter"/>
</dbReference>
<protein>
    <submittedName>
        <fullName evidence="1">Uncharacterized protein</fullName>
    </submittedName>
</protein>
<reference evidence="1" key="1">
    <citation type="submission" date="2020-06" db="EMBL/GenBank/DDBJ databases">
        <authorList>
            <person name="Li T."/>
            <person name="Hu X."/>
            <person name="Zhang T."/>
            <person name="Song X."/>
            <person name="Zhang H."/>
            <person name="Dai N."/>
            <person name="Sheng W."/>
            <person name="Hou X."/>
            <person name="Wei L."/>
        </authorList>
    </citation>
    <scope>NUCLEOTIDE SEQUENCE</scope>
    <source>
        <strain evidence="1">G02</strain>
        <tissue evidence="1">Leaf</tissue>
    </source>
</reference>
<dbReference type="GO" id="GO:0034066">
    <property type="term" value="C:Ric1-Rgp1 guanyl-nucleotide exchange factor complex"/>
    <property type="evidence" value="ECO:0007669"/>
    <property type="project" value="InterPro"/>
</dbReference>
<organism evidence="1">
    <name type="scientific">Sesamum radiatum</name>
    <name type="common">Black benniseed</name>
    <dbReference type="NCBI Taxonomy" id="300843"/>
    <lineage>
        <taxon>Eukaryota</taxon>
        <taxon>Viridiplantae</taxon>
        <taxon>Streptophyta</taxon>
        <taxon>Embryophyta</taxon>
        <taxon>Tracheophyta</taxon>
        <taxon>Spermatophyta</taxon>
        <taxon>Magnoliopsida</taxon>
        <taxon>eudicotyledons</taxon>
        <taxon>Gunneridae</taxon>
        <taxon>Pentapetalae</taxon>
        <taxon>asterids</taxon>
        <taxon>lamiids</taxon>
        <taxon>Lamiales</taxon>
        <taxon>Pedaliaceae</taxon>
        <taxon>Sesamum</taxon>
    </lineage>
</organism>
<dbReference type="GO" id="GO:0006886">
    <property type="term" value="P:intracellular protein transport"/>
    <property type="evidence" value="ECO:0007669"/>
    <property type="project" value="InterPro"/>
</dbReference>
<proteinExistence type="predicted"/>
<dbReference type="PANTHER" id="PTHR22746:SF10">
    <property type="entry name" value="GUANINE NUCLEOTIDE EXCHANGE FACTOR SUBUNIT RIC1"/>
    <property type="match status" value="1"/>
</dbReference>
<gene>
    <name evidence="1" type="ORF">Sradi_0509500</name>
</gene>
<dbReference type="GO" id="GO:0000139">
    <property type="term" value="C:Golgi membrane"/>
    <property type="evidence" value="ECO:0007669"/>
    <property type="project" value="TreeGrafter"/>
</dbReference>
<reference evidence="1" key="2">
    <citation type="journal article" date="2024" name="Plant">
        <title>Genomic evolution and insights into agronomic trait innovations of Sesamum species.</title>
        <authorList>
            <person name="Miao H."/>
            <person name="Wang L."/>
            <person name="Qu L."/>
            <person name="Liu H."/>
            <person name="Sun Y."/>
            <person name="Le M."/>
            <person name="Wang Q."/>
            <person name="Wei S."/>
            <person name="Zheng Y."/>
            <person name="Lin W."/>
            <person name="Duan Y."/>
            <person name="Cao H."/>
            <person name="Xiong S."/>
            <person name="Wang X."/>
            <person name="Wei L."/>
            <person name="Li C."/>
            <person name="Ma Q."/>
            <person name="Ju M."/>
            <person name="Zhao R."/>
            <person name="Li G."/>
            <person name="Mu C."/>
            <person name="Tian Q."/>
            <person name="Mei H."/>
            <person name="Zhang T."/>
            <person name="Gao T."/>
            <person name="Zhang H."/>
        </authorList>
    </citation>
    <scope>NUCLEOTIDE SEQUENCE</scope>
    <source>
        <strain evidence="1">G02</strain>
    </source>
</reference>
<evidence type="ECO:0000313" key="1">
    <source>
        <dbReference type="EMBL" id="KAL0428835.1"/>
    </source>
</evidence>
<name>A0AAW2VL99_SESRA</name>
<accession>A0AAW2VL99</accession>
<dbReference type="PANTHER" id="PTHR22746">
    <property type="entry name" value="RAB6A-GEF COMPLEX PARTNER PROTEIN 1"/>
    <property type="match status" value="1"/>
</dbReference>
<dbReference type="GO" id="GO:0042147">
    <property type="term" value="P:retrograde transport, endosome to Golgi"/>
    <property type="evidence" value="ECO:0007669"/>
    <property type="project" value="TreeGrafter"/>
</dbReference>
<dbReference type="InterPro" id="IPR040096">
    <property type="entry name" value="Ric1"/>
</dbReference>
<dbReference type="AlphaFoldDB" id="A0AAW2VL99"/>
<comment type="caution">
    <text evidence="1">The sequence shown here is derived from an EMBL/GenBank/DDBJ whole genome shotgun (WGS) entry which is preliminary data.</text>
</comment>
<dbReference type="EMBL" id="JACGWJ010000003">
    <property type="protein sequence ID" value="KAL0428835.1"/>
    <property type="molecule type" value="Genomic_DNA"/>
</dbReference>